<evidence type="ECO:0000256" key="2">
    <source>
        <dbReference type="ARBA" id="ARBA00007072"/>
    </source>
</evidence>
<dbReference type="InterPro" id="IPR012341">
    <property type="entry name" value="6hp_glycosidase-like_sf"/>
</dbReference>
<evidence type="ECO:0000256" key="1">
    <source>
        <dbReference type="ARBA" id="ARBA00000966"/>
    </source>
</evidence>
<evidence type="ECO:0000256" key="3">
    <source>
        <dbReference type="ARBA" id="ARBA00012601"/>
    </source>
</evidence>
<proteinExistence type="inferred from homology"/>
<evidence type="ECO:0000256" key="8">
    <source>
        <dbReference type="ARBA" id="ARBA00023326"/>
    </source>
</evidence>
<dbReference type="GO" id="GO:0030245">
    <property type="term" value="P:cellulose catabolic process"/>
    <property type="evidence" value="ECO:0007669"/>
    <property type="project" value="UniProtKB-KW"/>
</dbReference>
<dbReference type="InterPro" id="IPR001701">
    <property type="entry name" value="Glyco_hydro_9"/>
</dbReference>
<dbReference type="Proteomes" id="UP001058974">
    <property type="component" value="Chromosome 4"/>
</dbReference>
<evidence type="ECO:0000259" key="9">
    <source>
        <dbReference type="Pfam" id="PF00759"/>
    </source>
</evidence>
<reference evidence="10 11" key="1">
    <citation type="journal article" date="2022" name="Nat. Genet.">
        <title>Improved pea reference genome and pan-genome highlight genomic features and evolutionary characteristics.</title>
        <authorList>
            <person name="Yang T."/>
            <person name="Liu R."/>
            <person name="Luo Y."/>
            <person name="Hu S."/>
            <person name="Wang D."/>
            <person name="Wang C."/>
            <person name="Pandey M.K."/>
            <person name="Ge S."/>
            <person name="Xu Q."/>
            <person name="Li N."/>
            <person name="Li G."/>
            <person name="Huang Y."/>
            <person name="Saxena R.K."/>
            <person name="Ji Y."/>
            <person name="Li M."/>
            <person name="Yan X."/>
            <person name="He Y."/>
            <person name="Liu Y."/>
            <person name="Wang X."/>
            <person name="Xiang C."/>
            <person name="Varshney R.K."/>
            <person name="Ding H."/>
            <person name="Gao S."/>
            <person name="Zong X."/>
        </authorList>
    </citation>
    <scope>NUCLEOTIDE SEQUENCE [LARGE SCALE GENOMIC DNA]</scope>
    <source>
        <strain evidence="10 11">cv. Zhongwan 6</strain>
    </source>
</reference>
<name>A0A9D5AV94_PEA</name>
<dbReference type="GO" id="GO:0008810">
    <property type="term" value="F:cellulase activity"/>
    <property type="evidence" value="ECO:0007669"/>
    <property type="project" value="UniProtKB-EC"/>
</dbReference>
<sequence>MWGHQGDGTWLRLNRLGWWLHHVGLPAPSHELTHGTCAKAQVLCVLDRTKRKDSKRKKFKKWKLTSFHQLNIGVEEISHLDEDNLFRHGGNRKIYQVALKKNDMIVAVKQLDQGDGYIAPVDIREALGMLAASKWVRELIFKQVVLWTLSAQLFLVELVGGYYDAGDHVKFGLPMTYSVTMLAWGAIEFSKEMTDLNQIGHTLRAIKWGTDYFVKAHTQPNVLWGQVGDGVSDHYGWERAEDMTTSRTAYKIDEQHPGSDLAGETAAALAAAAIAFRTYNSSYSNLLLVHAKQLFTFADRYRGLYDEFISCAHQFYASYGYSVKEFSWDNKYAGKAGPYASILKQYQAKADYFSCACLQKNDGGLLYLHDWNNMQYASSAAFLCRIEFLMSILRTA</sequence>
<keyword evidence="6" id="KW-0119">Carbohydrate metabolism</keyword>
<organism evidence="10 11">
    <name type="scientific">Pisum sativum</name>
    <name type="common">Garden pea</name>
    <name type="synonym">Lathyrus oleraceus</name>
    <dbReference type="NCBI Taxonomy" id="3888"/>
    <lineage>
        <taxon>Eukaryota</taxon>
        <taxon>Viridiplantae</taxon>
        <taxon>Streptophyta</taxon>
        <taxon>Embryophyta</taxon>
        <taxon>Tracheophyta</taxon>
        <taxon>Spermatophyta</taxon>
        <taxon>Magnoliopsida</taxon>
        <taxon>eudicotyledons</taxon>
        <taxon>Gunneridae</taxon>
        <taxon>Pentapetalae</taxon>
        <taxon>rosids</taxon>
        <taxon>fabids</taxon>
        <taxon>Fabales</taxon>
        <taxon>Fabaceae</taxon>
        <taxon>Papilionoideae</taxon>
        <taxon>50 kb inversion clade</taxon>
        <taxon>NPAAA clade</taxon>
        <taxon>Hologalegina</taxon>
        <taxon>IRL clade</taxon>
        <taxon>Fabeae</taxon>
        <taxon>Lathyrus</taxon>
    </lineage>
</organism>
<evidence type="ECO:0000256" key="5">
    <source>
        <dbReference type="ARBA" id="ARBA00023001"/>
    </source>
</evidence>
<comment type="catalytic activity">
    <reaction evidence="1">
        <text>Endohydrolysis of (1-&gt;4)-beta-D-glucosidic linkages in cellulose, lichenin and cereal beta-D-glucans.</text>
        <dbReference type="EC" id="3.2.1.4"/>
    </reaction>
</comment>
<feature type="domain" description="Glycoside hydrolase family 9" evidence="9">
    <location>
        <begin position="156"/>
        <end position="321"/>
    </location>
</feature>
<evidence type="ECO:0000313" key="11">
    <source>
        <dbReference type="Proteomes" id="UP001058974"/>
    </source>
</evidence>
<keyword evidence="7" id="KW-0326">Glycosidase</keyword>
<keyword evidence="11" id="KW-1185">Reference proteome</keyword>
<protein>
    <recommendedName>
        <fullName evidence="3">cellulase</fullName>
        <ecNumber evidence="3">3.2.1.4</ecNumber>
    </recommendedName>
</protein>
<keyword evidence="4" id="KW-0378">Hydrolase</keyword>
<dbReference type="EC" id="3.2.1.4" evidence="3"/>
<gene>
    <name evidence="10" type="ORF">KIW84_043875</name>
</gene>
<dbReference type="Gramene" id="Psat04G0387500-T1">
    <property type="protein sequence ID" value="KAI5419885.1"/>
    <property type="gene ID" value="KIW84_043875"/>
</dbReference>
<dbReference type="Pfam" id="PF00759">
    <property type="entry name" value="Glyco_hydro_9"/>
    <property type="match status" value="2"/>
</dbReference>
<accession>A0A9D5AV94</accession>
<evidence type="ECO:0000256" key="4">
    <source>
        <dbReference type="ARBA" id="ARBA00022801"/>
    </source>
</evidence>
<keyword evidence="8" id="KW-0624">Polysaccharide degradation</keyword>
<keyword evidence="5" id="KW-0136">Cellulose degradation</keyword>
<dbReference type="Gene3D" id="1.50.10.10">
    <property type="match status" value="2"/>
</dbReference>
<evidence type="ECO:0000313" key="10">
    <source>
        <dbReference type="EMBL" id="KAI5419885.1"/>
    </source>
</evidence>
<dbReference type="InterPro" id="IPR008928">
    <property type="entry name" value="6-hairpin_glycosidase_sf"/>
</dbReference>
<comment type="caution">
    <text evidence="10">The sequence shown here is derived from an EMBL/GenBank/DDBJ whole genome shotgun (WGS) entry which is preliminary data.</text>
</comment>
<evidence type="ECO:0000256" key="6">
    <source>
        <dbReference type="ARBA" id="ARBA00023277"/>
    </source>
</evidence>
<comment type="similarity">
    <text evidence="2">Belongs to the glycosyl hydrolase 9 (cellulase E) family.</text>
</comment>
<dbReference type="PANTHER" id="PTHR22298">
    <property type="entry name" value="ENDO-1,4-BETA-GLUCANASE"/>
    <property type="match status" value="1"/>
</dbReference>
<dbReference type="EMBL" id="JAMSHJ010000004">
    <property type="protein sequence ID" value="KAI5419885.1"/>
    <property type="molecule type" value="Genomic_DNA"/>
</dbReference>
<dbReference type="SUPFAM" id="SSF48208">
    <property type="entry name" value="Six-hairpin glycosidases"/>
    <property type="match status" value="1"/>
</dbReference>
<feature type="domain" description="Glycoside hydrolase family 9" evidence="9">
    <location>
        <begin position="323"/>
        <end position="385"/>
    </location>
</feature>
<dbReference type="AlphaFoldDB" id="A0A9D5AV94"/>
<evidence type="ECO:0000256" key="7">
    <source>
        <dbReference type="ARBA" id="ARBA00023295"/>
    </source>
</evidence>